<evidence type="ECO:0000256" key="7">
    <source>
        <dbReference type="ARBA" id="ARBA00022695"/>
    </source>
</evidence>
<dbReference type="OrthoDB" id="4025440at2759"/>
<evidence type="ECO:0000256" key="12">
    <source>
        <dbReference type="ARBA" id="ARBA00022918"/>
    </source>
</evidence>
<keyword evidence="20" id="KW-1185">Reference proteome</keyword>
<evidence type="ECO:0000259" key="18">
    <source>
        <dbReference type="PROSITE" id="PS50994"/>
    </source>
</evidence>
<gene>
    <name evidence="19" type="ORF">CTRG_05088</name>
</gene>
<comment type="function">
    <text evidence="14">Reverse transcriptase/ribonuclease H (RT) is a multifunctional enzyme that catalyzes the conversion of the retro-elements RNA genome into dsDNA within the VLP. The enzyme displays a DNA polymerase activity that can copy either DNA or RNA templates, and a ribonuclease H (RNase H) activity that cleaves the RNA strand of RNA-DNA heteroduplexes during plus-strand synthesis and hydrolyzes RNA primers. The conversion leads to a linear dsDNA copy of the retrotransposon that includes long terminal repeats (LTRs) at both ends.</text>
</comment>
<feature type="compositionally biased region" description="Polar residues" evidence="16">
    <location>
        <begin position="13"/>
        <end position="26"/>
    </location>
</feature>
<accession>C5MG95</accession>
<evidence type="ECO:0000256" key="15">
    <source>
        <dbReference type="ARBA" id="ARBA00025615"/>
    </source>
</evidence>
<dbReference type="GO" id="GO:0003723">
    <property type="term" value="F:RNA binding"/>
    <property type="evidence" value="ECO:0007669"/>
    <property type="project" value="UniProtKB-KW"/>
</dbReference>
<evidence type="ECO:0000256" key="2">
    <source>
        <dbReference type="ARBA" id="ARBA00004123"/>
    </source>
</evidence>
<keyword evidence="7" id="KW-0548">Nucleotidyltransferase</keyword>
<dbReference type="Gene3D" id="2.40.70.10">
    <property type="entry name" value="Acid Proteases"/>
    <property type="match status" value="1"/>
</dbReference>
<dbReference type="KEGG" id="ctp:CTRG_05088"/>
<dbReference type="PROSITE" id="PS50994">
    <property type="entry name" value="INTEGRASE"/>
    <property type="match status" value="1"/>
</dbReference>
<dbReference type="GO" id="GO:0003964">
    <property type="term" value="F:RNA-directed DNA polymerase activity"/>
    <property type="evidence" value="ECO:0007669"/>
    <property type="project" value="UniProtKB-KW"/>
</dbReference>
<evidence type="ECO:0000256" key="13">
    <source>
        <dbReference type="ARBA" id="ARBA00023242"/>
    </source>
</evidence>
<dbReference type="SUPFAM" id="SSF53098">
    <property type="entry name" value="Ribonuclease H-like"/>
    <property type="match status" value="1"/>
</dbReference>
<dbReference type="CDD" id="cd01647">
    <property type="entry name" value="RT_LTR"/>
    <property type="match status" value="1"/>
</dbReference>
<dbReference type="Pfam" id="PF17917">
    <property type="entry name" value="RT_RNaseH"/>
    <property type="match status" value="1"/>
</dbReference>
<dbReference type="Proteomes" id="UP000002037">
    <property type="component" value="Unassembled WGS sequence"/>
</dbReference>
<dbReference type="GeneID" id="8299244"/>
<dbReference type="CDD" id="cd00303">
    <property type="entry name" value="retropepsin_like"/>
    <property type="match status" value="1"/>
</dbReference>
<evidence type="ECO:0000256" key="5">
    <source>
        <dbReference type="ARBA" id="ARBA00022490"/>
    </source>
</evidence>
<evidence type="ECO:0000256" key="3">
    <source>
        <dbReference type="ARBA" id="ARBA00004496"/>
    </source>
</evidence>
<keyword evidence="12" id="KW-0695">RNA-directed DNA polymerase</keyword>
<dbReference type="Gene3D" id="3.10.10.10">
    <property type="entry name" value="HIV Type 1 Reverse Transcriptase, subunit A, domain 1"/>
    <property type="match status" value="1"/>
</dbReference>
<keyword evidence="8" id="KW-0540">Nuclease</keyword>
<dbReference type="EC" id="2.7.7.49" evidence="4"/>
<feature type="domain" description="Integrase catalytic" evidence="18">
    <location>
        <begin position="1032"/>
        <end position="1198"/>
    </location>
</feature>
<dbReference type="InterPro" id="IPR012337">
    <property type="entry name" value="RNaseH-like_sf"/>
</dbReference>
<dbReference type="InterPro" id="IPR000477">
    <property type="entry name" value="RT_dom"/>
</dbReference>
<comment type="catalytic activity">
    <reaction evidence="1">
        <text>Endonucleolytic cleavage to 5'-phosphomonoester.</text>
        <dbReference type="EC" id="3.1.26.4"/>
    </reaction>
</comment>
<dbReference type="HOGENOM" id="CLU_004645_2_0_1"/>
<dbReference type="VEuPathDB" id="FungiDB:CTRG_05088"/>
<keyword evidence="11" id="KW-0694">RNA-binding</keyword>
<keyword evidence="9" id="KW-0255">Endonuclease</keyword>
<dbReference type="InterPro" id="IPR041373">
    <property type="entry name" value="RT_RNaseH"/>
</dbReference>
<dbReference type="RefSeq" id="XP_002550790.1">
    <property type="nucleotide sequence ID" value="XM_002550744.1"/>
</dbReference>
<dbReference type="SUPFAM" id="SSF56672">
    <property type="entry name" value="DNA/RNA polymerases"/>
    <property type="match status" value="1"/>
</dbReference>
<dbReference type="GO" id="GO:0015074">
    <property type="term" value="P:DNA integration"/>
    <property type="evidence" value="ECO:0007669"/>
    <property type="project" value="InterPro"/>
</dbReference>
<dbReference type="InterPro" id="IPR036397">
    <property type="entry name" value="RNaseH_sf"/>
</dbReference>
<evidence type="ECO:0000256" key="16">
    <source>
        <dbReference type="SAM" id="MobiDB-lite"/>
    </source>
</evidence>
<dbReference type="InterPro" id="IPR043502">
    <property type="entry name" value="DNA/RNA_pol_sf"/>
</dbReference>
<feature type="region of interest" description="Disordered" evidence="16">
    <location>
        <begin position="1"/>
        <end position="27"/>
    </location>
</feature>
<dbReference type="GO" id="GO:0005737">
    <property type="term" value="C:cytoplasm"/>
    <property type="evidence" value="ECO:0007669"/>
    <property type="project" value="UniProtKB-SubCell"/>
</dbReference>
<organism evidence="19 20">
    <name type="scientific">Candida tropicalis (strain ATCC MYA-3404 / T1)</name>
    <name type="common">Yeast</name>
    <dbReference type="NCBI Taxonomy" id="294747"/>
    <lineage>
        <taxon>Eukaryota</taxon>
        <taxon>Fungi</taxon>
        <taxon>Dikarya</taxon>
        <taxon>Ascomycota</taxon>
        <taxon>Saccharomycotina</taxon>
        <taxon>Pichiomycetes</taxon>
        <taxon>Debaryomycetaceae</taxon>
        <taxon>Candida/Lodderomyces clade</taxon>
        <taxon>Candida</taxon>
    </lineage>
</organism>
<protein>
    <recommendedName>
        <fullName evidence="4">RNA-directed DNA polymerase</fullName>
        <ecNumber evidence="4">2.7.7.49</ecNumber>
    </recommendedName>
</protein>
<dbReference type="EMBL" id="GG692401">
    <property type="protein sequence ID" value="EER31358.1"/>
    <property type="molecule type" value="Genomic_DNA"/>
</dbReference>
<dbReference type="InterPro" id="IPR041588">
    <property type="entry name" value="Integrase_H2C2"/>
</dbReference>
<dbReference type="Gene3D" id="1.10.340.70">
    <property type="match status" value="1"/>
</dbReference>
<dbReference type="Pfam" id="PF17921">
    <property type="entry name" value="Integrase_H2C2"/>
    <property type="match status" value="1"/>
</dbReference>
<evidence type="ECO:0000313" key="20">
    <source>
        <dbReference type="Proteomes" id="UP000002037"/>
    </source>
</evidence>
<feature type="region of interest" description="Disordered" evidence="16">
    <location>
        <begin position="45"/>
        <end position="90"/>
    </location>
</feature>
<evidence type="ECO:0000256" key="10">
    <source>
        <dbReference type="ARBA" id="ARBA00022801"/>
    </source>
</evidence>
<dbReference type="STRING" id="294747.C5MG95"/>
<dbReference type="PANTHER" id="PTHR37984">
    <property type="entry name" value="PROTEIN CBG26694"/>
    <property type="match status" value="1"/>
</dbReference>
<evidence type="ECO:0000256" key="11">
    <source>
        <dbReference type="ARBA" id="ARBA00022884"/>
    </source>
</evidence>
<dbReference type="eggNOG" id="ENOG502QT1S">
    <property type="taxonomic scope" value="Eukaryota"/>
</dbReference>
<dbReference type="Pfam" id="PF00078">
    <property type="entry name" value="RVT_1"/>
    <property type="match status" value="1"/>
</dbReference>
<dbReference type="Gene3D" id="3.30.420.10">
    <property type="entry name" value="Ribonuclease H-like superfamily/Ribonuclease H"/>
    <property type="match status" value="2"/>
</dbReference>
<dbReference type="GO" id="GO:0005634">
    <property type="term" value="C:nucleus"/>
    <property type="evidence" value="ECO:0007669"/>
    <property type="project" value="UniProtKB-SubCell"/>
</dbReference>
<keyword evidence="6" id="KW-0808">Transferase</keyword>
<dbReference type="InterPro" id="IPR021109">
    <property type="entry name" value="Peptidase_aspartic_dom_sf"/>
</dbReference>
<keyword evidence="10" id="KW-0378">Hydrolase</keyword>
<evidence type="ECO:0000256" key="14">
    <source>
        <dbReference type="ARBA" id="ARBA00025590"/>
    </source>
</evidence>
<dbReference type="InterPro" id="IPR050951">
    <property type="entry name" value="Retrovirus_Pol_polyprotein"/>
</dbReference>
<evidence type="ECO:0000256" key="9">
    <source>
        <dbReference type="ARBA" id="ARBA00022759"/>
    </source>
</evidence>
<keyword evidence="5" id="KW-0963">Cytoplasm</keyword>
<dbReference type="InterPro" id="IPR001584">
    <property type="entry name" value="Integrase_cat-core"/>
</dbReference>
<proteinExistence type="predicted"/>
<feature type="compositionally biased region" description="Basic and acidic residues" evidence="16">
    <location>
        <begin position="60"/>
        <end position="90"/>
    </location>
</feature>
<feature type="compositionally biased region" description="Polar residues" evidence="16">
    <location>
        <begin position="49"/>
        <end position="59"/>
    </location>
</feature>
<evidence type="ECO:0000256" key="8">
    <source>
        <dbReference type="ARBA" id="ARBA00022722"/>
    </source>
</evidence>
<reference evidence="19 20" key="1">
    <citation type="journal article" date="2009" name="Nature">
        <title>Evolution of pathogenicity and sexual reproduction in eight Candida genomes.</title>
        <authorList>
            <person name="Butler G."/>
            <person name="Rasmussen M.D."/>
            <person name="Lin M.F."/>
            <person name="Santos M.A."/>
            <person name="Sakthikumar S."/>
            <person name="Munro C.A."/>
            <person name="Rheinbay E."/>
            <person name="Grabherr M."/>
            <person name="Forche A."/>
            <person name="Reedy J.L."/>
            <person name="Agrafioti I."/>
            <person name="Arnaud M.B."/>
            <person name="Bates S."/>
            <person name="Brown A.J."/>
            <person name="Brunke S."/>
            <person name="Costanzo M.C."/>
            <person name="Fitzpatrick D.A."/>
            <person name="de Groot P.W."/>
            <person name="Harris D."/>
            <person name="Hoyer L.L."/>
            <person name="Hube B."/>
            <person name="Klis F.M."/>
            <person name="Kodira C."/>
            <person name="Lennard N."/>
            <person name="Logue M.E."/>
            <person name="Martin R."/>
            <person name="Neiman A.M."/>
            <person name="Nikolaou E."/>
            <person name="Quail M.A."/>
            <person name="Quinn J."/>
            <person name="Santos M.C."/>
            <person name="Schmitzberger F.F."/>
            <person name="Sherlock G."/>
            <person name="Shah P."/>
            <person name="Silverstein K.A."/>
            <person name="Skrzypek M.S."/>
            <person name="Soll D."/>
            <person name="Staggs R."/>
            <person name="Stansfield I."/>
            <person name="Stumpf M.P."/>
            <person name="Sudbery P.E."/>
            <person name="Srikantha T."/>
            <person name="Zeng Q."/>
            <person name="Berman J."/>
            <person name="Berriman M."/>
            <person name="Heitman J."/>
            <person name="Gow N.A."/>
            <person name="Lorenz M.C."/>
            <person name="Birren B.W."/>
            <person name="Kellis M."/>
            <person name="Cuomo C.A."/>
        </authorList>
    </citation>
    <scope>NUCLEOTIDE SEQUENCE [LARGE SCALE GENOMIC DNA]</scope>
    <source>
        <strain evidence="20">ATCC MYA-3404 / T1</strain>
    </source>
</reference>
<evidence type="ECO:0000256" key="1">
    <source>
        <dbReference type="ARBA" id="ARBA00000077"/>
    </source>
</evidence>
<sequence length="1320" mass="153176">MKGNMGDPDYIPENNSDLKFKPSSQQIDKELKSLQENDSIIEQKVLSDYLQSNDNNSSGEESKDQEEQNSKLQKHPDFVIQESRNDIATENNDVARKLKSTEKRTRRQRVSQYYLTTADKNKLLEKIHDKMQITLEAKDLLGLSPEFRSYINKRTKAILVDPLKLNNRLESNLVLTEETEGTEQENLLELASFDICEEGQDDNESETDDESEYKLESFNASLTREDEEISKPLIKFKVQIKSKELTALYDPGSMANLISRNVVEELKLKTQPFSAVISGINPGQGKIKDLVKTWIKIGCHELPITLLVHDSLPSDRLIIGMAFKDKTHFEVVYADAKSDEKNIQFTYNQVPITYKLLDENLGILESYNSEVIDIDEKLKSILDKSIFDDEEKAYFMEKVQEVKEVFQLHENDIGKFKGDGFEPIKIPIGEHKPWMLKGYPVGSKRAEMIDLLRTMLKTDQIEFAENSKYRNPVFCIRKSNGSLRLLLDLRILNEYIPLEANIPPNIHDIISNLAEGEIFSKFDISNAYYQLEISESSRDLTTFNSPIGCLRMKRLPQGFRNSVSIFSGIMNKMLQPMAKEVFSFLDDICIPGNKRKKSDPNANFEHIDKIIRLFTILKDHGLKLNANKIEIGKSSTSFLGFQVSEQGVRPLKSRLQALEELPPPTDIKQLDRIIGVSNYYRSFLPGLSEILKPLYQLLNKCRKEGIKTIKLTDEELLNFNFLKKSLLHGPHISSMKNDRKLQLYTDASISTWACVLQQEDKEGNKYLIDCISGGFKNAESRYTIYEKEIFSIYLGLTHLQYHFLDYPGKIEVFCDNQSAVKLINGRLDNQHQVNRLWRWLNTIRNFDIELKHIPTDLNILADTFTRVHNPNKSILLSEDFYQAIDDFRSKLEIQVNISEITNDCFKYKNYSLNAIKHYLQHLQVPEEYQTSKKIRQQFIYRAMEFYIADGKLYKLGSKGQFSRLVVMNDTELFKIFEVAHDQGGHMKIHTLFDKLNLQFYIPNLYQKLLAYISSCETCQKYDSPTKTRDSLRITRPGGLFQTVICDSVHIGDYYLVIARDEFSFWAEATVLDSLEAEKIADFLYKDILCRYGMVSRFKSDNGSEFNNKIIDRLLNYYNVEHAKSIQFHPMGNAISERGHVAIISFLKKLPKELDWRKYLPTALKTDRNTVKSTTGFTPQYLLYGYMGYTSLDLLCEKIPDDKLYTQEELFKFRFQQLQFRESQYQSAYISTERNRSRYKQIVDNKNESNKKIEPGDWVLVYDRPLKNPFASHAKKLEEKWAGPYKVASRGDRIYWLEELDGTLMGRPYSREMIKPFISRK</sequence>
<evidence type="ECO:0000256" key="6">
    <source>
        <dbReference type="ARBA" id="ARBA00022679"/>
    </source>
</evidence>
<dbReference type="GO" id="GO:0004523">
    <property type="term" value="F:RNA-DNA hybrid ribonuclease activity"/>
    <property type="evidence" value="ECO:0007669"/>
    <property type="project" value="UniProtKB-EC"/>
</dbReference>
<dbReference type="Gene3D" id="3.30.70.270">
    <property type="match status" value="2"/>
</dbReference>
<evidence type="ECO:0000259" key="17">
    <source>
        <dbReference type="PROSITE" id="PS50878"/>
    </source>
</evidence>
<keyword evidence="13" id="KW-0539">Nucleus</keyword>
<dbReference type="InterPro" id="IPR043128">
    <property type="entry name" value="Rev_trsase/Diguanyl_cyclase"/>
</dbReference>
<feature type="domain" description="Reverse transcriptase" evidence="17">
    <location>
        <begin position="457"/>
        <end position="643"/>
    </location>
</feature>
<dbReference type="PROSITE" id="PS50878">
    <property type="entry name" value="RT_POL"/>
    <property type="match status" value="1"/>
</dbReference>
<name>C5MG95_CANTT</name>
<comment type="subcellular location">
    <subcellularLocation>
        <location evidence="3">Cytoplasm</location>
    </subcellularLocation>
    <subcellularLocation>
        <location evidence="2">Nucleus</location>
    </subcellularLocation>
</comment>
<evidence type="ECO:0000313" key="19">
    <source>
        <dbReference type="EMBL" id="EER31358.1"/>
    </source>
</evidence>
<comment type="function">
    <text evidence="15">Integrase (IN) targets the VLP to the nucleus, where a subparticle preintegration complex (PIC) containing at least integrase and the newly synthesized dsDNA copy of the retrotransposon must transit the nuclear membrane. Once in the nucleus, integrase performs the integration of the dsDNA into the host genome.</text>
</comment>
<dbReference type="PANTHER" id="PTHR37984:SF5">
    <property type="entry name" value="PROTEIN NYNRIN-LIKE"/>
    <property type="match status" value="1"/>
</dbReference>
<evidence type="ECO:0000256" key="4">
    <source>
        <dbReference type="ARBA" id="ARBA00012493"/>
    </source>
</evidence>